<dbReference type="PANTHER" id="PTHR16305">
    <property type="entry name" value="TESTICULAR SOLUBLE ADENYLYL CYCLASE"/>
    <property type="match status" value="1"/>
</dbReference>
<dbReference type="EMBL" id="BOPB01000034">
    <property type="protein sequence ID" value="GIJ24459.1"/>
    <property type="molecule type" value="Genomic_DNA"/>
</dbReference>
<dbReference type="InterPro" id="IPR000792">
    <property type="entry name" value="Tscrpt_reg_LuxR_C"/>
</dbReference>
<dbReference type="Pfam" id="PF00196">
    <property type="entry name" value="GerE"/>
    <property type="match status" value="1"/>
</dbReference>
<evidence type="ECO:0000256" key="2">
    <source>
        <dbReference type="ARBA" id="ARBA00022840"/>
    </source>
</evidence>
<name>A0ABQ4J2S2_9ACTN</name>
<dbReference type="InterPro" id="IPR041664">
    <property type="entry name" value="AAA_16"/>
</dbReference>
<keyword evidence="5" id="KW-1185">Reference proteome</keyword>
<dbReference type="PROSITE" id="PS50043">
    <property type="entry name" value="HTH_LUXR_2"/>
    <property type="match status" value="1"/>
</dbReference>
<gene>
    <name evidence="4" type="ORF">Vlu01_50830</name>
</gene>
<dbReference type="CDD" id="cd06170">
    <property type="entry name" value="LuxR_C_like"/>
    <property type="match status" value="1"/>
</dbReference>
<dbReference type="InterPro" id="IPR016032">
    <property type="entry name" value="Sig_transdc_resp-reg_C-effctor"/>
</dbReference>
<dbReference type="PROSITE" id="PS00622">
    <property type="entry name" value="HTH_LUXR_1"/>
    <property type="match status" value="1"/>
</dbReference>
<dbReference type="InterPro" id="IPR003593">
    <property type="entry name" value="AAA+_ATPase"/>
</dbReference>
<dbReference type="RefSeq" id="WP_204004143.1">
    <property type="nucleotide sequence ID" value="NZ_BOPB01000034.1"/>
</dbReference>
<protein>
    <submittedName>
        <fullName evidence="4">LuxR family transcriptional regulator</fullName>
    </submittedName>
</protein>
<dbReference type="InterPro" id="IPR036388">
    <property type="entry name" value="WH-like_DNA-bd_sf"/>
</dbReference>
<keyword evidence="2" id="KW-0067">ATP-binding</keyword>
<sequence length="914" mass="96703">MLPGLDTMPLTGRERELAAVTAAVRAGRVPGVLLVGAAGVGKTRLAQEAAAGARAAGRRVLTVRPTAAGRRLPLAALLGLLPGDPRDAAAPPDTGADPATPAVGLVERGLRGLRRLVEGTPTVLLVDDAHLLDEVSAAVVHQLVVERSVSLLATLRIDELGTGFSAAPATSTAGSVTQLWKDRDVLRIDLAPLSDADTDTLVSAALRGPVEGRTLRRLRQATGGNPLFLRELLIAAREAGVLDRAGGVWRLTGPLRPVPRLVELLRDRLAVSERAEQDALELLALGEPVPLAVAVDLVGAASLETLERRGLLTVETSMRRRSVRLSHPLYGELLRADLPELARLRHSRRLADALDAVGVRRAEDVLRVALWRLDGGGRVHPQRMLAAADQAALIREYALAERLARHAYDSGAGVPAGLVEVRAMLALGRVDEALRRCTHLATEATGDAERAEVAIQHAAALAHQGDDLRAAREVLDAAPVTEPRWREAITASRYYLRSYGLDCSALDPALAAYRAADTVEVRLAAASAAAAALMLAGRHAETAHLVAQVAPLAARHTGPSRVHGDSMRPADAWMRCNLLDPLGALTQAEQTYQASLHPPDRAAQALGAFTLGLVTLLLGRPATALRWATEAYVVAERLQRALPTCRWAAAVRLQAAAQHGAADEVAAAVADLDRHRGGPDRNRLFEMEVARALAWHAAVRTDQAGVRAVLGEEIARHGEQGALGSAVLGALDLVRLGEADLAARLLGRYPPPSGWVLGQLVLRYASTAATDAPELFTVAREFAGYGLPLHAAEAASRAAGAWRAAGEPRPATRAQLFAEVQLGRAEPAATPALRMAGPVSGLTEREREVALAAARGEPTRLIADRLHLAERTVENHLHRAYGKLGVTGRAGLRQVLDSAPVAPRQAEPAGRPAD</sequence>
<comment type="caution">
    <text evidence="4">The sequence shown here is derived from an EMBL/GenBank/DDBJ whole genome shotgun (WGS) entry which is preliminary data.</text>
</comment>
<accession>A0ABQ4J2S2</accession>
<proteinExistence type="predicted"/>
<dbReference type="Gene3D" id="3.40.50.300">
    <property type="entry name" value="P-loop containing nucleotide triphosphate hydrolases"/>
    <property type="match status" value="1"/>
</dbReference>
<evidence type="ECO:0000313" key="4">
    <source>
        <dbReference type="EMBL" id="GIJ24459.1"/>
    </source>
</evidence>
<evidence type="ECO:0000259" key="3">
    <source>
        <dbReference type="PROSITE" id="PS50043"/>
    </source>
</evidence>
<dbReference type="PRINTS" id="PR00038">
    <property type="entry name" value="HTHLUXR"/>
</dbReference>
<dbReference type="Pfam" id="PF13191">
    <property type="entry name" value="AAA_16"/>
    <property type="match status" value="1"/>
</dbReference>
<organism evidence="4 5">
    <name type="scientific">Micromonospora lutea</name>
    <dbReference type="NCBI Taxonomy" id="419825"/>
    <lineage>
        <taxon>Bacteria</taxon>
        <taxon>Bacillati</taxon>
        <taxon>Actinomycetota</taxon>
        <taxon>Actinomycetes</taxon>
        <taxon>Micromonosporales</taxon>
        <taxon>Micromonosporaceae</taxon>
        <taxon>Micromonospora</taxon>
    </lineage>
</organism>
<dbReference type="SUPFAM" id="SSF46894">
    <property type="entry name" value="C-terminal effector domain of the bipartite response regulators"/>
    <property type="match status" value="1"/>
</dbReference>
<dbReference type="SMART" id="SM00421">
    <property type="entry name" value="HTH_LUXR"/>
    <property type="match status" value="1"/>
</dbReference>
<dbReference type="InterPro" id="IPR027417">
    <property type="entry name" value="P-loop_NTPase"/>
</dbReference>
<dbReference type="SUPFAM" id="SSF52540">
    <property type="entry name" value="P-loop containing nucleoside triphosphate hydrolases"/>
    <property type="match status" value="1"/>
</dbReference>
<evidence type="ECO:0000313" key="5">
    <source>
        <dbReference type="Proteomes" id="UP000643165"/>
    </source>
</evidence>
<reference evidence="4 5" key="1">
    <citation type="submission" date="2021-01" db="EMBL/GenBank/DDBJ databases">
        <title>Whole genome shotgun sequence of Verrucosispora lutea NBRC 106530.</title>
        <authorList>
            <person name="Komaki H."/>
            <person name="Tamura T."/>
        </authorList>
    </citation>
    <scope>NUCLEOTIDE SEQUENCE [LARGE SCALE GENOMIC DNA]</scope>
    <source>
        <strain evidence="4 5">NBRC 106530</strain>
    </source>
</reference>
<evidence type="ECO:0000256" key="1">
    <source>
        <dbReference type="ARBA" id="ARBA00022741"/>
    </source>
</evidence>
<keyword evidence="1" id="KW-0547">Nucleotide-binding</keyword>
<dbReference type="SMART" id="SM00382">
    <property type="entry name" value="AAA"/>
    <property type="match status" value="1"/>
</dbReference>
<feature type="domain" description="HTH luxR-type" evidence="3">
    <location>
        <begin position="835"/>
        <end position="900"/>
    </location>
</feature>
<dbReference type="Proteomes" id="UP000643165">
    <property type="component" value="Unassembled WGS sequence"/>
</dbReference>
<dbReference type="PANTHER" id="PTHR16305:SF35">
    <property type="entry name" value="TRANSCRIPTIONAL ACTIVATOR DOMAIN"/>
    <property type="match status" value="1"/>
</dbReference>
<dbReference type="Gene3D" id="1.10.10.10">
    <property type="entry name" value="Winged helix-like DNA-binding domain superfamily/Winged helix DNA-binding domain"/>
    <property type="match status" value="1"/>
</dbReference>